<dbReference type="Pfam" id="PF03227">
    <property type="entry name" value="GILT"/>
    <property type="match status" value="1"/>
</dbReference>
<organism evidence="4 5">
    <name type="scientific">Caenorhabditis angaria</name>
    <dbReference type="NCBI Taxonomy" id="860376"/>
    <lineage>
        <taxon>Eukaryota</taxon>
        <taxon>Metazoa</taxon>
        <taxon>Ecdysozoa</taxon>
        <taxon>Nematoda</taxon>
        <taxon>Chromadorea</taxon>
        <taxon>Rhabditida</taxon>
        <taxon>Rhabditina</taxon>
        <taxon>Rhabditomorpha</taxon>
        <taxon>Rhabditoidea</taxon>
        <taxon>Rhabditidae</taxon>
        <taxon>Peloderinae</taxon>
        <taxon>Caenorhabditis</taxon>
    </lineage>
</organism>
<dbReference type="OrthoDB" id="958254at2759"/>
<dbReference type="Proteomes" id="UP001152747">
    <property type="component" value="Unassembled WGS sequence"/>
</dbReference>
<sequence length="215" mass="24772">MIVGAVFLIVLLPDFVNGRSVVEDSQVKLVIFGEGRCRDTTYFFKWHLMPMFHLFGINSGGRLSIEYHPFGVKSSCVENSKGEVSCLCHHGERECLLNSLQACVIETLPNFLDYLEHVACIQGRENITDAADSCLHDPIFKQKMLECGNSNRGRKLMLEKHQKVQEKLVDFVDWVPWISINGERDKNAEDDLWQFICDRYLKPRPEECPKRICFT</sequence>
<dbReference type="PANTHER" id="PTHR13234:SF24">
    <property type="entry name" value="GILT-LIKE PROTEIN ZK669.3"/>
    <property type="match status" value="1"/>
</dbReference>
<dbReference type="InterPro" id="IPR004911">
    <property type="entry name" value="Interferon-induced_GILT"/>
</dbReference>
<accession>A0A9P1MVU2</accession>
<feature type="signal peptide" evidence="3">
    <location>
        <begin position="1"/>
        <end position="18"/>
    </location>
</feature>
<gene>
    <name evidence="4" type="ORF">CAMP_LOCUS4771</name>
</gene>
<evidence type="ECO:0000256" key="3">
    <source>
        <dbReference type="SAM" id="SignalP"/>
    </source>
</evidence>
<comment type="similarity">
    <text evidence="1">Belongs to the GILT family.</text>
</comment>
<dbReference type="GO" id="GO:0016671">
    <property type="term" value="F:oxidoreductase activity, acting on a sulfur group of donors, disulfide as acceptor"/>
    <property type="evidence" value="ECO:0007669"/>
    <property type="project" value="InterPro"/>
</dbReference>
<dbReference type="AlphaFoldDB" id="A0A9P1MVU2"/>
<name>A0A9P1MVU2_9PELO</name>
<evidence type="ECO:0000256" key="2">
    <source>
        <dbReference type="ARBA" id="ARBA00023180"/>
    </source>
</evidence>
<keyword evidence="2" id="KW-0325">Glycoprotein</keyword>
<evidence type="ECO:0000256" key="1">
    <source>
        <dbReference type="ARBA" id="ARBA00005679"/>
    </source>
</evidence>
<evidence type="ECO:0008006" key="6">
    <source>
        <dbReference type="Google" id="ProtNLM"/>
    </source>
</evidence>
<dbReference type="PANTHER" id="PTHR13234">
    <property type="entry name" value="GAMMA-INTERFERON INDUCIBLE LYSOSOMAL THIOL REDUCTASE GILT"/>
    <property type="match status" value="1"/>
</dbReference>
<feature type="chain" id="PRO_5040489618" description="DUF19 domain-containing protein" evidence="3">
    <location>
        <begin position="19"/>
        <end position="215"/>
    </location>
</feature>
<proteinExistence type="inferred from homology"/>
<evidence type="ECO:0000313" key="5">
    <source>
        <dbReference type="Proteomes" id="UP001152747"/>
    </source>
</evidence>
<keyword evidence="3" id="KW-0732">Signal</keyword>
<evidence type="ECO:0000313" key="4">
    <source>
        <dbReference type="EMBL" id="CAI5442134.1"/>
    </source>
</evidence>
<comment type="caution">
    <text evidence="4">The sequence shown here is derived from an EMBL/GenBank/DDBJ whole genome shotgun (WGS) entry which is preliminary data.</text>
</comment>
<keyword evidence="5" id="KW-1185">Reference proteome</keyword>
<protein>
    <recommendedName>
        <fullName evidence="6">DUF19 domain-containing protein</fullName>
    </recommendedName>
</protein>
<reference evidence="4" key="1">
    <citation type="submission" date="2022-11" db="EMBL/GenBank/DDBJ databases">
        <authorList>
            <person name="Kikuchi T."/>
        </authorList>
    </citation>
    <scope>NUCLEOTIDE SEQUENCE</scope>
    <source>
        <strain evidence="4">PS1010</strain>
    </source>
</reference>
<dbReference type="EMBL" id="CANHGI010000002">
    <property type="protein sequence ID" value="CAI5442134.1"/>
    <property type="molecule type" value="Genomic_DNA"/>
</dbReference>